<dbReference type="InterPro" id="IPR020625">
    <property type="entry name" value="Schiff_base-form_aldolases_AS"/>
</dbReference>
<evidence type="ECO:0000256" key="10">
    <source>
        <dbReference type="ARBA" id="ARBA00023270"/>
    </source>
</evidence>
<keyword evidence="5 12" id="KW-0963">Cytoplasm</keyword>
<gene>
    <name evidence="12" type="primary">dapA</name>
    <name evidence="16" type="ORF">DCR58_04055</name>
</gene>
<feature type="active site" description="Schiff-base intermediate with substrate" evidence="12 14">
    <location>
        <position position="161"/>
    </location>
</feature>
<comment type="function">
    <text evidence="1 12">Catalyzes the condensation of (S)-aspartate-beta-semialdehyde [(S)-ASA] and pyruvate to 4-hydroxy-tetrahydrodipicolinate (HTPA).</text>
</comment>
<feature type="site" description="Part of a proton relay during catalysis" evidence="12">
    <location>
        <position position="107"/>
    </location>
</feature>
<evidence type="ECO:0000256" key="13">
    <source>
        <dbReference type="PIRNR" id="PIRNR001365"/>
    </source>
</evidence>
<dbReference type="InterPro" id="IPR005263">
    <property type="entry name" value="DapA"/>
</dbReference>
<dbReference type="EC" id="4.3.3.7" evidence="4 12"/>
<evidence type="ECO:0000256" key="14">
    <source>
        <dbReference type="PIRSR" id="PIRSR001365-1"/>
    </source>
</evidence>
<dbReference type="PANTHER" id="PTHR12128">
    <property type="entry name" value="DIHYDRODIPICOLINATE SYNTHASE"/>
    <property type="match status" value="1"/>
</dbReference>
<feature type="binding site" evidence="12 15">
    <location>
        <position position="203"/>
    </location>
    <ligand>
        <name>pyruvate</name>
        <dbReference type="ChEBI" id="CHEBI:15361"/>
    </ligand>
</feature>
<comment type="caution">
    <text evidence="16">The sequence shown here is derived from an EMBL/GenBank/DDBJ whole genome shotgun (WGS) entry which is preliminary data.</text>
</comment>
<evidence type="ECO:0000256" key="6">
    <source>
        <dbReference type="ARBA" id="ARBA00022605"/>
    </source>
</evidence>
<dbReference type="GO" id="GO:0005829">
    <property type="term" value="C:cytosol"/>
    <property type="evidence" value="ECO:0007669"/>
    <property type="project" value="TreeGrafter"/>
</dbReference>
<dbReference type="GO" id="GO:0019877">
    <property type="term" value="P:diaminopimelate biosynthetic process"/>
    <property type="evidence" value="ECO:0007669"/>
    <property type="project" value="UniProtKB-UniRule"/>
</dbReference>
<evidence type="ECO:0000256" key="5">
    <source>
        <dbReference type="ARBA" id="ARBA00022490"/>
    </source>
</evidence>
<comment type="catalytic activity">
    <reaction evidence="11 12">
        <text>L-aspartate 4-semialdehyde + pyruvate = (2S,4S)-4-hydroxy-2,3,4,5-tetrahydrodipicolinate + H2O + H(+)</text>
        <dbReference type="Rhea" id="RHEA:34171"/>
        <dbReference type="ChEBI" id="CHEBI:15361"/>
        <dbReference type="ChEBI" id="CHEBI:15377"/>
        <dbReference type="ChEBI" id="CHEBI:15378"/>
        <dbReference type="ChEBI" id="CHEBI:67139"/>
        <dbReference type="ChEBI" id="CHEBI:537519"/>
        <dbReference type="EC" id="4.3.3.7"/>
    </reaction>
</comment>
<evidence type="ECO:0000256" key="4">
    <source>
        <dbReference type="ARBA" id="ARBA00012086"/>
    </source>
</evidence>
<evidence type="ECO:0000256" key="2">
    <source>
        <dbReference type="ARBA" id="ARBA00005120"/>
    </source>
</evidence>
<evidence type="ECO:0000256" key="15">
    <source>
        <dbReference type="PIRSR" id="PIRSR001365-2"/>
    </source>
</evidence>
<dbReference type="Pfam" id="PF00701">
    <property type="entry name" value="DHDPS"/>
    <property type="match status" value="1"/>
</dbReference>
<dbReference type="InterPro" id="IPR013785">
    <property type="entry name" value="Aldolase_TIM"/>
</dbReference>
<dbReference type="NCBIfam" id="TIGR00674">
    <property type="entry name" value="dapA"/>
    <property type="match status" value="1"/>
</dbReference>
<dbReference type="SUPFAM" id="SSF51569">
    <property type="entry name" value="Aldolase"/>
    <property type="match status" value="1"/>
</dbReference>
<dbReference type="RefSeq" id="WP_006955483.1">
    <property type="nucleotide sequence ID" value="NZ_DAIRLQ010000006.1"/>
</dbReference>
<reference evidence="16 17" key="1">
    <citation type="journal article" date="2018" name="Nat. Biotechnol.">
        <title>A standardized bacterial taxonomy based on genome phylogeny substantially revises the tree of life.</title>
        <authorList>
            <person name="Parks D.H."/>
            <person name="Chuvochina M."/>
            <person name="Waite D.W."/>
            <person name="Rinke C."/>
            <person name="Skarshewski A."/>
            <person name="Chaumeil P.A."/>
            <person name="Hugenholtz P."/>
        </authorList>
    </citation>
    <scope>NUCLEOTIDE SEQUENCE [LARGE SCALE GENOMIC DNA]</scope>
    <source>
        <strain evidence="16">UBA9360</strain>
    </source>
</reference>
<dbReference type="PIRSF" id="PIRSF001365">
    <property type="entry name" value="DHDPS"/>
    <property type="match status" value="1"/>
</dbReference>
<dbReference type="GO" id="GO:0009089">
    <property type="term" value="P:lysine biosynthetic process via diaminopimelate"/>
    <property type="evidence" value="ECO:0007669"/>
    <property type="project" value="UniProtKB-UniRule"/>
</dbReference>
<keyword evidence="7 12" id="KW-0220">Diaminopimelate biosynthesis</keyword>
<protein>
    <recommendedName>
        <fullName evidence="4 12">4-hydroxy-tetrahydrodipicolinate synthase</fullName>
        <shortName evidence="12">HTPA synthase</shortName>
        <ecNumber evidence="4 12">4.3.3.7</ecNumber>
    </recommendedName>
</protein>
<evidence type="ECO:0000256" key="9">
    <source>
        <dbReference type="ARBA" id="ARBA00023239"/>
    </source>
</evidence>
<comment type="similarity">
    <text evidence="3 12 13">Belongs to the DapA family.</text>
</comment>
<comment type="subunit">
    <text evidence="12">Homotetramer; dimer of dimers.</text>
</comment>
<dbReference type="Proteomes" id="UP000262878">
    <property type="component" value="Unassembled WGS sequence"/>
</dbReference>
<comment type="pathway">
    <text evidence="2 12">Amino-acid biosynthesis; L-lysine biosynthesis via DAP pathway; (S)-tetrahydrodipicolinate from L-aspartate: step 3/4.</text>
</comment>
<feature type="site" description="Part of a proton relay during catalysis" evidence="12">
    <location>
        <position position="44"/>
    </location>
</feature>
<dbReference type="CDD" id="cd00950">
    <property type="entry name" value="DHDPS"/>
    <property type="match status" value="1"/>
</dbReference>
<comment type="subcellular location">
    <subcellularLocation>
        <location evidence="12">Cytoplasm</location>
    </subcellularLocation>
</comment>
<dbReference type="GO" id="GO:0008840">
    <property type="term" value="F:4-hydroxy-tetrahydrodipicolinate synthase activity"/>
    <property type="evidence" value="ECO:0007669"/>
    <property type="project" value="UniProtKB-UniRule"/>
</dbReference>
<accession>A0A348WN32</accession>
<dbReference type="UniPathway" id="UPA00034">
    <property type="reaction ID" value="UER00017"/>
</dbReference>
<dbReference type="PRINTS" id="PR00146">
    <property type="entry name" value="DHPICSNTHASE"/>
</dbReference>
<dbReference type="STRING" id="314276.OS145_00880"/>
<keyword evidence="6 12" id="KW-0028">Amino-acid biosynthesis</keyword>
<dbReference type="PROSITE" id="PS00665">
    <property type="entry name" value="DHDPS_1"/>
    <property type="match status" value="1"/>
</dbReference>
<evidence type="ECO:0000256" key="3">
    <source>
        <dbReference type="ARBA" id="ARBA00007592"/>
    </source>
</evidence>
<dbReference type="HAMAP" id="MF_00418">
    <property type="entry name" value="DapA"/>
    <property type="match status" value="1"/>
</dbReference>
<proteinExistence type="inferred from homology"/>
<dbReference type="Gene3D" id="3.20.20.70">
    <property type="entry name" value="Aldolase class I"/>
    <property type="match status" value="1"/>
</dbReference>
<comment type="caution">
    <text evidence="12">Was originally thought to be a dihydrodipicolinate synthase (DHDPS), catalyzing the condensation of (S)-aspartate-beta-semialdehyde [(S)-ASA] and pyruvate to dihydrodipicolinate (DHDP). However, it was shown in E.coli that the product of the enzymatic reaction is not dihydrodipicolinate but in fact (4S)-4-hydroxy-2,3,4,5-tetrahydro-(2S)-dipicolinic acid (HTPA), and that the consecutive dehydration reaction leading to DHDP is not spontaneous but catalyzed by DapB.</text>
</comment>
<feature type="binding site" evidence="12 15">
    <location>
        <position position="45"/>
    </location>
    <ligand>
        <name>pyruvate</name>
        <dbReference type="ChEBI" id="CHEBI:15361"/>
    </ligand>
</feature>
<evidence type="ECO:0000256" key="8">
    <source>
        <dbReference type="ARBA" id="ARBA00023154"/>
    </source>
</evidence>
<evidence type="ECO:0000313" key="17">
    <source>
        <dbReference type="Proteomes" id="UP000262878"/>
    </source>
</evidence>
<feature type="active site" description="Proton donor/acceptor" evidence="12 14">
    <location>
        <position position="133"/>
    </location>
</feature>
<dbReference type="SMART" id="SM01130">
    <property type="entry name" value="DHDPS"/>
    <property type="match status" value="1"/>
</dbReference>
<organism evidence="16 17">
    <name type="scientific">Idiomarina baltica</name>
    <dbReference type="NCBI Taxonomy" id="190892"/>
    <lineage>
        <taxon>Bacteria</taxon>
        <taxon>Pseudomonadati</taxon>
        <taxon>Pseudomonadota</taxon>
        <taxon>Gammaproteobacteria</taxon>
        <taxon>Alteromonadales</taxon>
        <taxon>Idiomarinaceae</taxon>
        <taxon>Idiomarina</taxon>
    </lineage>
</organism>
<evidence type="ECO:0000256" key="12">
    <source>
        <dbReference type="HAMAP-Rule" id="MF_00418"/>
    </source>
</evidence>
<keyword evidence="8 12" id="KW-0457">Lysine biosynthesis</keyword>
<dbReference type="PROSITE" id="PS00666">
    <property type="entry name" value="DHDPS_2"/>
    <property type="match status" value="1"/>
</dbReference>
<evidence type="ECO:0000313" key="16">
    <source>
        <dbReference type="EMBL" id="HAR55944.1"/>
    </source>
</evidence>
<dbReference type="EMBL" id="DMUP01000090">
    <property type="protein sequence ID" value="HAR55944.1"/>
    <property type="molecule type" value="Genomic_DNA"/>
</dbReference>
<evidence type="ECO:0000256" key="7">
    <source>
        <dbReference type="ARBA" id="ARBA00022915"/>
    </source>
</evidence>
<dbReference type="InterPro" id="IPR020624">
    <property type="entry name" value="Schiff_base-form_aldolases_CS"/>
</dbReference>
<dbReference type="PANTHER" id="PTHR12128:SF66">
    <property type="entry name" value="4-HYDROXY-2-OXOGLUTARATE ALDOLASE, MITOCHONDRIAL"/>
    <property type="match status" value="1"/>
</dbReference>
<keyword evidence="10 12" id="KW-0704">Schiff base</keyword>
<name>A0A348WN32_9GAMM</name>
<keyword evidence="9 12" id="KW-0456">Lyase</keyword>
<evidence type="ECO:0000256" key="1">
    <source>
        <dbReference type="ARBA" id="ARBA00003294"/>
    </source>
</evidence>
<dbReference type="AlphaFoldDB" id="A0A348WN32"/>
<sequence length="292" mass="31511">MLTGSIVALVTPLTKHGNIDYNELEELVNFHVESGTDAIVAVGTTGESTTLSHEEHIDVVAAMVELANGRIKVIGGNGSNSTAEAVQLTEKMSHFGVDGFLNVTPYYNKPSVEGLIAHYSACADASDKPQILYNVPGRTALDMPPEVVEQLAEIDNVIGIKEATGDVSRVEELKRRCGNQFILLSGDDPTACEFMLRGGHGVISVTANVVPSRIKALVDAATRGEREKAEQIDSELRELNNALFVESNPIPVKWALALMGKCSANYRLPLTPPSEDSQLVIERALNQLHLLK</sequence>
<dbReference type="InterPro" id="IPR002220">
    <property type="entry name" value="DapA-like"/>
</dbReference>
<evidence type="ECO:0000256" key="11">
    <source>
        <dbReference type="ARBA" id="ARBA00047836"/>
    </source>
</evidence>